<feature type="domain" description="AMP-dependent synthetase/ligase" evidence="1">
    <location>
        <begin position="54"/>
        <end position="405"/>
    </location>
</feature>
<dbReference type="GO" id="GO:0006631">
    <property type="term" value="P:fatty acid metabolic process"/>
    <property type="evidence" value="ECO:0007669"/>
    <property type="project" value="TreeGrafter"/>
</dbReference>
<dbReference type="Gene3D" id="3.40.50.12780">
    <property type="entry name" value="N-terminal domain of ligase-like"/>
    <property type="match status" value="1"/>
</dbReference>
<evidence type="ECO:0000259" key="1">
    <source>
        <dbReference type="Pfam" id="PF00501"/>
    </source>
</evidence>
<dbReference type="EMBL" id="CAFBMT010000011">
    <property type="protein sequence ID" value="CAB4939132.1"/>
    <property type="molecule type" value="Genomic_DNA"/>
</dbReference>
<dbReference type="InterPro" id="IPR045851">
    <property type="entry name" value="AMP-bd_C_sf"/>
</dbReference>
<dbReference type="InterPro" id="IPR025110">
    <property type="entry name" value="AMP-bd_C"/>
</dbReference>
<dbReference type="CDD" id="cd04433">
    <property type="entry name" value="AFD_class_I"/>
    <property type="match status" value="1"/>
</dbReference>
<dbReference type="AlphaFoldDB" id="A0A6J7LPW6"/>
<evidence type="ECO:0000313" key="6">
    <source>
        <dbReference type="EMBL" id="CAB4939132.1"/>
    </source>
</evidence>
<dbReference type="PANTHER" id="PTHR43201:SF32">
    <property type="entry name" value="2-SUCCINYLBENZOATE--COA LIGASE, CHLOROPLASTIC_PEROXISOMAL"/>
    <property type="match status" value="1"/>
</dbReference>
<feature type="domain" description="AMP-binding enzyme C-terminal" evidence="2">
    <location>
        <begin position="452"/>
        <end position="524"/>
    </location>
</feature>
<dbReference type="GO" id="GO:0031956">
    <property type="term" value="F:medium-chain fatty acid-CoA ligase activity"/>
    <property type="evidence" value="ECO:0007669"/>
    <property type="project" value="TreeGrafter"/>
</dbReference>
<dbReference type="EMBL" id="CAEZYF010000010">
    <property type="protein sequence ID" value="CAB4726391.1"/>
    <property type="molecule type" value="Genomic_DNA"/>
</dbReference>
<evidence type="ECO:0000259" key="2">
    <source>
        <dbReference type="Pfam" id="PF13193"/>
    </source>
</evidence>
<sequence length="538" mass="56948">MFQNLWVAGESRSWTLHRGSAPDAAYVSHMAVAPSDRVSPQGLDIAGRLRDIVALDPSAPALQFEGSWRPWSFFTSGMSALDAALAPFGWGSGSMIGVVIRNRPEIARAVIGVLGTERCLVTLSSVVPPATLAEELVRLALPVVVAADQDWTPQLREAVAAAGSLGLRLVDDEQPAEVIVAAGERRGDAPTTRPGVAVQMLTSGTTGTPKRVDLHYDALGYELVSTSKYSATADLSVPSLASGVAIIWNPMVHTGGLRGLITNMVAGRRVSLLERFSVASWAALVAEHRPRAISLVPTAIRMVLDANLPREALDGVVALFAGTAPLAPELKDEWEQHFGIPALVIYGATEFGGVAGWTIGDWRKFGTGKRGSVGRANAGVEIRVVDQQSGAPLANGETGLLETRSVQFGQDGWIRTTDLAHMDDDGFLWIAGRVDDVLIRGGFKVATNAVAATLCRHPAVADACVIAVPDERLGQVPVAGVELRDGATLTSDELAAWAHTQLTAYQVPVKFLIVDQLPRTPSMKISQPGVRALLDAAG</sequence>
<gene>
    <name evidence="4" type="ORF">UFOPK2656_01799</name>
    <name evidence="5" type="ORF">UFOPK3267_00372</name>
    <name evidence="6" type="ORF">UFOPK3651_02026</name>
    <name evidence="7" type="ORF">UFOPK3931_00064</name>
    <name evidence="3" type="ORF">UFOPK4189_01887</name>
</gene>
<dbReference type="InterPro" id="IPR000873">
    <property type="entry name" value="AMP-dep_synth/lig_dom"/>
</dbReference>
<dbReference type="EMBL" id="CAESGF010000010">
    <property type="protein sequence ID" value="CAB4364120.1"/>
    <property type="molecule type" value="Genomic_DNA"/>
</dbReference>
<evidence type="ECO:0000313" key="4">
    <source>
        <dbReference type="EMBL" id="CAB4726391.1"/>
    </source>
</evidence>
<dbReference type="Pfam" id="PF13193">
    <property type="entry name" value="AMP-binding_C"/>
    <property type="match status" value="1"/>
</dbReference>
<reference evidence="7" key="1">
    <citation type="submission" date="2020-05" db="EMBL/GenBank/DDBJ databases">
        <authorList>
            <person name="Chiriac C."/>
            <person name="Salcher M."/>
            <person name="Ghai R."/>
            <person name="Kavagutti S V."/>
        </authorList>
    </citation>
    <scope>NUCLEOTIDE SEQUENCE</scope>
</reference>
<dbReference type="SUPFAM" id="SSF56801">
    <property type="entry name" value="Acetyl-CoA synthetase-like"/>
    <property type="match status" value="1"/>
</dbReference>
<protein>
    <submittedName>
        <fullName evidence="7">Unannotated protein</fullName>
    </submittedName>
</protein>
<evidence type="ECO:0000313" key="3">
    <source>
        <dbReference type="EMBL" id="CAB4364120.1"/>
    </source>
</evidence>
<name>A0A6J7LPW6_9ZZZZ</name>
<dbReference type="Gene3D" id="3.30.300.30">
    <property type="match status" value="1"/>
</dbReference>
<dbReference type="Pfam" id="PF00501">
    <property type="entry name" value="AMP-binding"/>
    <property type="match status" value="1"/>
</dbReference>
<evidence type="ECO:0000313" key="5">
    <source>
        <dbReference type="EMBL" id="CAB4846940.1"/>
    </source>
</evidence>
<accession>A0A6J7LPW6</accession>
<organism evidence="7">
    <name type="scientific">freshwater metagenome</name>
    <dbReference type="NCBI Taxonomy" id="449393"/>
    <lineage>
        <taxon>unclassified sequences</taxon>
        <taxon>metagenomes</taxon>
        <taxon>ecological metagenomes</taxon>
    </lineage>
</organism>
<proteinExistence type="predicted"/>
<dbReference type="EMBL" id="CAFBOL010000001">
    <property type="protein sequence ID" value="CAB4970466.1"/>
    <property type="molecule type" value="Genomic_DNA"/>
</dbReference>
<dbReference type="InterPro" id="IPR042099">
    <property type="entry name" value="ANL_N_sf"/>
</dbReference>
<dbReference type="PANTHER" id="PTHR43201">
    <property type="entry name" value="ACYL-COA SYNTHETASE"/>
    <property type="match status" value="1"/>
</dbReference>
<dbReference type="EMBL" id="CAFBIY010000012">
    <property type="protein sequence ID" value="CAB4846940.1"/>
    <property type="molecule type" value="Genomic_DNA"/>
</dbReference>
<evidence type="ECO:0000313" key="7">
    <source>
        <dbReference type="EMBL" id="CAB4970466.1"/>
    </source>
</evidence>